<dbReference type="GeneID" id="36134518"/>
<organism evidence="4 5">
    <name type="scientific">Helicobacter felis (strain ATCC 49179 / CCUG 28539 / NCTC 12436 / CS1)</name>
    <dbReference type="NCBI Taxonomy" id="936155"/>
    <lineage>
        <taxon>Bacteria</taxon>
        <taxon>Pseudomonadati</taxon>
        <taxon>Campylobacterota</taxon>
        <taxon>Epsilonproteobacteria</taxon>
        <taxon>Campylobacterales</taxon>
        <taxon>Helicobacteraceae</taxon>
        <taxon>Helicobacter</taxon>
    </lineage>
</organism>
<dbReference type="Pfam" id="PF03776">
    <property type="entry name" value="MinE"/>
    <property type="match status" value="1"/>
</dbReference>
<dbReference type="InterPro" id="IPR005527">
    <property type="entry name" value="MinE"/>
</dbReference>
<dbReference type="NCBIfam" id="NF001422">
    <property type="entry name" value="PRK00296.1"/>
    <property type="match status" value="1"/>
</dbReference>
<dbReference type="Gene3D" id="3.30.1070.10">
    <property type="entry name" value="Cell division topological specificity factor MinE"/>
    <property type="match status" value="1"/>
</dbReference>
<dbReference type="RefSeq" id="WP_013469534.1">
    <property type="nucleotide sequence ID" value="NC_014810.2"/>
</dbReference>
<dbReference type="OrthoDB" id="9802655at2"/>
<dbReference type="GO" id="GO:0032955">
    <property type="term" value="P:regulation of division septum assembly"/>
    <property type="evidence" value="ECO:0007669"/>
    <property type="project" value="InterPro"/>
</dbReference>
<sequence>MKWFKGGSSARARDRLTLVLAYERSMRIPYMEEMKKEILAVVQKYIATTKIDVRTSSNQEMDTLEVEIILERNSKGNPES</sequence>
<dbReference type="NCBIfam" id="TIGR01215">
    <property type="entry name" value="minE"/>
    <property type="match status" value="1"/>
</dbReference>
<protein>
    <recommendedName>
        <fullName evidence="2">Cell division topological specificity factor</fullName>
    </recommendedName>
</protein>
<keyword evidence="4" id="KW-0132">Cell division</keyword>
<evidence type="ECO:0000313" key="4">
    <source>
        <dbReference type="EMBL" id="CBY83170.1"/>
    </source>
</evidence>
<gene>
    <name evidence="4" type="primary">minE</name>
    <name evidence="4" type="ordered locus">Hfelis_10860</name>
</gene>
<evidence type="ECO:0000256" key="1">
    <source>
        <dbReference type="ARBA" id="ARBA00008168"/>
    </source>
</evidence>
<keyword evidence="5" id="KW-1185">Reference proteome</keyword>
<dbReference type="GO" id="GO:0051301">
    <property type="term" value="P:cell division"/>
    <property type="evidence" value="ECO:0007669"/>
    <property type="project" value="UniProtKB-KW"/>
</dbReference>
<dbReference type="EMBL" id="FQ670179">
    <property type="protein sequence ID" value="CBY83170.1"/>
    <property type="molecule type" value="Genomic_DNA"/>
</dbReference>
<dbReference type="HOGENOM" id="CLU_137929_2_1_7"/>
<comment type="similarity">
    <text evidence="1">Belongs to the MinE family.</text>
</comment>
<proteinExistence type="inferred from homology"/>
<accession>E7ADB3</accession>
<keyword evidence="4" id="KW-0131">Cell cycle</keyword>
<evidence type="ECO:0000256" key="3">
    <source>
        <dbReference type="ARBA" id="ARBA00025265"/>
    </source>
</evidence>
<dbReference type="KEGG" id="hfe:HFELIS_10860"/>
<comment type="function">
    <text evidence="3">Prevents the cell division inhibition by proteins MinC and MinD at internal division sites while permitting inhibition at polar sites. This ensures cell division at the proper site by restricting the formation of a division septum at the midpoint of the long axis of the cell.</text>
</comment>
<dbReference type="eggNOG" id="COG0851">
    <property type="taxonomic scope" value="Bacteria"/>
</dbReference>
<dbReference type="SUPFAM" id="SSF55229">
    <property type="entry name" value="Cell division protein MinE topological specificity domain"/>
    <property type="match status" value="1"/>
</dbReference>
<dbReference type="Proteomes" id="UP000007934">
    <property type="component" value="Chromosome"/>
</dbReference>
<dbReference type="STRING" id="936155.HFELIS_10860"/>
<dbReference type="InterPro" id="IPR036707">
    <property type="entry name" value="MinE_sf"/>
</dbReference>
<name>E7ADB3_HELFC</name>
<reference evidence="4 5" key="1">
    <citation type="journal article" date="2011" name="Genome Biol. Evol.">
        <title>Comparative whole genome sequence analysis of the carcinogenic bacterial model pathogen Helicobacter felis.</title>
        <authorList>
            <person name="Arnold I.C."/>
            <person name="Zigova Z."/>
            <person name="Holden M."/>
            <person name="Lawley T.D."/>
            <person name="Rad R."/>
            <person name="Dougan G."/>
            <person name="Falkow S."/>
            <person name="Bentley S.D."/>
            <person name="Muller A."/>
        </authorList>
    </citation>
    <scope>NUCLEOTIDE SEQUENCE [LARGE SCALE GENOMIC DNA]</scope>
    <source>
        <strain evidence="5">ATCC 49179 / CCUG 28539 / NCTC 12436 / CS1</strain>
    </source>
</reference>
<evidence type="ECO:0000256" key="2">
    <source>
        <dbReference type="ARBA" id="ARBA00020112"/>
    </source>
</evidence>
<evidence type="ECO:0000313" key="5">
    <source>
        <dbReference type="Proteomes" id="UP000007934"/>
    </source>
</evidence>
<dbReference type="AlphaFoldDB" id="E7ADB3"/>